<keyword evidence="3" id="KW-1185">Reference proteome</keyword>
<feature type="transmembrane region" description="Helical" evidence="1">
    <location>
        <begin position="17"/>
        <end position="37"/>
    </location>
</feature>
<reference evidence="2 3" key="1">
    <citation type="submission" date="2018-08" db="EMBL/GenBank/DDBJ databases">
        <title>Genomic Encyclopedia of Archaeal and Bacterial Type Strains, Phase II (KMG-II): from individual species to whole genera.</title>
        <authorList>
            <person name="Goeker M."/>
        </authorList>
    </citation>
    <scope>NUCLEOTIDE SEQUENCE [LARGE SCALE GENOMIC DNA]</scope>
    <source>
        <strain evidence="2 3">DSM 100880</strain>
    </source>
</reference>
<gene>
    <name evidence="2" type="ORF">C8P67_109110</name>
</gene>
<keyword evidence="1" id="KW-1133">Transmembrane helix</keyword>
<comment type="caution">
    <text evidence="2">The sequence shown here is derived from an EMBL/GenBank/DDBJ whole genome shotgun (WGS) entry which is preliminary data.</text>
</comment>
<keyword evidence="1" id="KW-0472">Membrane</keyword>
<evidence type="ECO:0000256" key="1">
    <source>
        <dbReference type="SAM" id="Phobius"/>
    </source>
</evidence>
<keyword evidence="1" id="KW-0812">Transmembrane</keyword>
<dbReference type="RefSeq" id="WP_147298244.1">
    <property type="nucleotide sequence ID" value="NZ_QUNI01000009.1"/>
</dbReference>
<dbReference type="EMBL" id="QUNI01000009">
    <property type="protein sequence ID" value="REG96464.1"/>
    <property type="molecule type" value="Genomic_DNA"/>
</dbReference>
<organism evidence="2 3">
    <name type="scientific">Flavobacterium aquicola</name>
    <dbReference type="NCBI Taxonomy" id="1682742"/>
    <lineage>
        <taxon>Bacteria</taxon>
        <taxon>Pseudomonadati</taxon>
        <taxon>Bacteroidota</taxon>
        <taxon>Flavobacteriia</taxon>
        <taxon>Flavobacteriales</taxon>
        <taxon>Flavobacteriaceae</taxon>
        <taxon>Flavobacterium</taxon>
    </lineage>
</organism>
<proteinExistence type="predicted"/>
<evidence type="ECO:0000313" key="3">
    <source>
        <dbReference type="Proteomes" id="UP000257136"/>
    </source>
</evidence>
<protein>
    <submittedName>
        <fullName evidence="2">Uncharacterized protein</fullName>
    </submittedName>
</protein>
<dbReference type="Proteomes" id="UP000257136">
    <property type="component" value="Unassembled WGS sequence"/>
</dbReference>
<name>A0A3E0EE34_9FLAO</name>
<accession>A0A3E0EE34</accession>
<dbReference type="AlphaFoldDB" id="A0A3E0EE34"/>
<evidence type="ECO:0000313" key="2">
    <source>
        <dbReference type="EMBL" id="REG96464.1"/>
    </source>
</evidence>
<sequence>MNVSLYRIPREVMLSEVFLWIELTLILMICLVTISLVKINETYFIYYDFPKPIEEANRDNSYSLNRKFLLIDTKI</sequence>